<dbReference type="Proteomes" id="UP000472372">
    <property type="component" value="Chromosome 4"/>
</dbReference>
<evidence type="ECO:0000313" key="2">
    <source>
        <dbReference type="Proteomes" id="UP000472372"/>
    </source>
</evidence>
<organism evidence="1 2">
    <name type="scientific">Pyrenophora teres f. teres</name>
    <dbReference type="NCBI Taxonomy" id="97479"/>
    <lineage>
        <taxon>Eukaryota</taxon>
        <taxon>Fungi</taxon>
        <taxon>Dikarya</taxon>
        <taxon>Ascomycota</taxon>
        <taxon>Pezizomycotina</taxon>
        <taxon>Dothideomycetes</taxon>
        <taxon>Pleosporomycetidae</taxon>
        <taxon>Pleosporales</taxon>
        <taxon>Pleosporineae</taxon>
        <taxon>Pleosporaceae</taxon>
        <taxon>Pyrenophora</taxon>
    </lineage>
</organism>
<proteinExistence type="predicted"/>
<dbReference type="EMBL" id="HG992980">
    <property type="protein sequence ID" value="CAE7030252.1"/>
    <property type="molecule type" value="Genomic_DNA"/>
</dbReference>
<reference evidence="1" key="1">
    <citation type="submission" date="2021-02" db="EMBL/GenBank/DDBJ databases">
        <authorList>
            <person name="Syme A R."/>
            <person name="Syme A R."/>
            <person name="Moolhuijzen P."/>
        </authorList>
    </citation>
    <scope>NUCLEOTIDE SEQUENCE</scope>
    <source>
        <strain evidence="1">W1-1</strain>
    </source>
</reference>
<evidence type="ECO:0000313" key="1">
    <source>
        <dbReference type="EMBL" id="CAE7030252.1"/>
    </source>
</evidence>
<name>A0A6S6VZ97_9PLEO</name>
<protein>
    <submittedName>
        <fullName evidence="1">Uncharacterized protein</fullName>
    </submittedName>
</protein>
<dbReference type="AlphaFoldDB" id="A0A6S6VZ97"/>
<sequence length="564" mass="61672">MSNIQQNVNNTLSIEPMLYERVYPRAAPRIVAVGVSRFCEEMDAEMVDPLTAGGFDPLASHRRVKATGNVRRGQAAQPQRVREMMAMSPLCGPGKKDKKKRTCVPISAGAWMSSLFTRTHGKTIHQQVQAAQAQLPVPSVQPQAFVQAERVDSVVQRPRPAAVRHLHRSNAVRRPTELTREPKPVPCRLHRSNAVRRPTRQDSVVHGGGDEWELGHYPGGEADEYYLAEPVVQRSQLTLVANPVPLALHDQRGSQDGAGWEQQRLMSYSPLPTAATATASSPSDQDTCGNAVDGAHVDVSPSVPAAVPVSRRFSLDEVLPEVLSATTRLSLSDGVPETIASERRLSLDSNMTVSFSVHEDDDALSTVNGFGQGPSTGSSFTATTDIRMPVVRGSSLCSTEGPSPVIRGQSLCSTESASLMASVDQAQLTVDEPVDQSLFDGFSGVWIVEQDIPPPAYEDLAVNPFAPDCVDRMRAAQVVDARVSGSRVATGIFQPSPRRPGQQIGPLRPIYMPVARAMPEFMEDLRLEPTIDERYMEYRYESAERQARHLAWEAYVVPETQQVE</sequence>
<accession>A0A6S6VZ97</accession>
<gene>
    <name evidence="1" type="ORF">PTTW11_04461</name>
</gene>